<dbReference type="Gene3D" id="3.90.1300.10">
    <property type="entry name" value="Amidase signature (AS) domain"/>
    <property type="match status" value="1"/>
</dbReference>
<proteinExistence type="inferred from homology"/>
<comment type="catalytic activity">
    <reaction evidence="1">
        <text>a monocarboxylic acid amide + H2O = a monocarboxylate + NH4(+)</text>
        <dbReference type="Rhea" id="RHEA:12020"/>
        <dbReference type="ChEBI" id="CHEBI:15377"/>
        <dbReference type="ChEBI" id="CHEBI:28938"/>
        <dbReference type="ChEBI" id="CHEBI:35757"/>
        <dbReference type="ChEBI" id="CHEBI:83628"/>
        <dbReference type="EC" id="3.5.1.4"/>
    </reaction>
</comment>
<keyword evidence="6" id="KW-1133">Transmembrane helix</keyword>
<dbReference type="Gene3D" id="1.20.1250.20">
    <property type="entry name" value="MFS general substrate transporter like domains"/>
    <property type="match status" value="1"/>
</dbReference>
<dbReference type="InterPro" id="IPR036259">
    <property type="entry name" value="MFS_trans_sf"/>
</dbReference>
<dbReference type="SUPFAM" id="SSF103473">
    <property type="entry name" value="MFS general substrate transporter"/>
    <property type="match status" value="1"/>
</dbReference>
<keyword evidence="6" id="KW-0812">Transmembrane</keyword>
<dbReference type="PANTHER" id="PTHR46072">
    <property type="entry name" value="AMIDASE-RELATED-RELATED"/>
    <property type="match status" value="1"/>
</dbReference>
<feature type="transmembrane region" description="Helical" evidence="6">
    <location>
        <begin position="1334"/>
        <end position="1353"/>
    </location>
</feature>
<reference evidence="8 9" key="1">
    <citation type="journal article" date="2016" name="Sci. Rep.">
        <title>Draft genome sequencing and secretome analysis of fungal phytopathogen Ascochyta rabiei provides insight into the necrotrophic effector repertoire.</title>
        <authorList>
            <person name="Verma S."/>
            <person name="Gazara R.K."/>
            <person name="Nizam S."/>
            <person name="Parween S."/>
            <person name="Chattopadhyay D."/>
            <person name="Verma P.K."/>
        </authorList>
    </citation>
    <scope>NUCLEOTIDE SEQUENCE [LARGE SCALE GENOMIC DNA]</scope>
    <source>
        <strain evidence="8 9">ArDII</strain>
    </source>
</reference>
<evidence type="ECO:0000256" key="2">
    <source>
        <dbReference type="ARBA" id="ARBA00009199"/>
    </source>
</evidence>
<organism evidence="8 9">
    <name type="scientific">Didymella rabiei</name>
    <name type="common">Chickpea ascochyta blight fungus</name>
    <name type="synonym">Mycosphaerella rabiei</name>
    <dbReference type="NCBI Taxonomy" id="5454"/>
    <lineage>
        <taxon>Eukaryota</taxon>
        <taxon>Fungi</taxon>
        <taxon>Dikarya</taxon>
        <taxon>Ascomycota</taxon>
        <taxon>Pezizomycotina</taxon>
        <taxon>Dothideomycetes</taxon>
        <taxon>Pleosporomycetidae</taxon>
        <taxon>Pleosporales</taxon>
        <taxon>Pleosporineae</taxon>
        <taxon>Didymellaceae</taxon>
        <taxon>Ascochyta</taxon>
    </lineage>
</organism>
<sequence length="1623" mass="179809">MSEQNWEKIAKAKQAALAELIPAEYRIPKDLVPPESQLDVTPWPKQSGWFSEKELEITGSTASVILQKIASKTWSSEAVTKAFCKRAAAAHQLTNCLSDAFFEEAIKSAATLDDHFQQTGKLVGPLHGLPISLKDNFNIKGKDSTVGFTSLVNKPAEYNATLVDILAELGAVRYCKTNVPTAMMIAESVNNTFGRTVNPLNRSLTSGGSSGGESALIAFGGSPLGVGTDIGGSLRIPAACTGIFTLRPSHGRFTTQRCRSGLAGQEAVKSVNGPMARTLEDITMYSKAVIDAKPWLVDPTMLPMPWQMVEQKQKLKIAVMRSDGICLPTPPVTRALEETVKKLKSAGHELVDWDPQQLHSKALELLGRMFVADGGKSVEALLAPTGEPWRTEMKSYEDATELGVYDLWQLHLERTELQRQYLKQWMSYDGLDAILCPTTPYATVKHGDFKYVGYTGVYNVVDYSAVSFPSGVFVDKDVDTPITDYKALSSFCQATHDSYDAEVVHGMPLAWPHSQSQDDRVTVFLGSEETAFCFTLTMTVSGRTDILQTPRPKPAPGTTQKRLPWLDGKNSYTVSTTPHEDNLSPTPRRKSTILTIPKRTVTSGVTGGSTARPDAVVRKKLVSLPAEQRILAIGSPLESSPSPVSSHRMVPNRQNSTIQRAAFHPSSATHEPRKRLSIMDTFEPSIDEETVYEHRLRADSLAPVPDHLERSSTSESTEMPAQRDAVTTTATPVVVSRVQASPSRPRPGRSPFERVGDRKISNAIEDLEDMVQEAVDVADDTADCGQVEEIYEIIEDARKAIEEASGDHPRNLMVTSSPLSVSSSPELLSEWDDYPRSLSLPKPGKTSPAPPLTVDLQRDLTFVDWAYQSRRSSVSVASSSSSSSGDERGRSGRSTRSDLLLPPNPTQNAPREHVDFVLRPVARDLSRGRPYRRIRREPAVRSRKHRRHQQLASRSSSDRKAKSKSVSRNQRQRSSEFSLADESFDEEALPQQYGENLRVRDQVHQHTFNRRRHHHRQPIARNWGTGKKRLTAIIACINTALLGIIIGVYAGEVPRIQYYLADESHVSILGNVVLYIGLAISTCIVWPLPLLHGRKPYILAALALAMPLQFPQAMVISAKRSPTRQSFRAGLLCARAATGLVLGFANVNYITVLLDLFGASLQSKNPHQEYVVPNDVRRHGGGMGLWLGIWSWCWIASLAVGFMVGAVIIERLSPDWGFYVVIILLVAALVLNIIAPETRRAAYRKSVTEVYDRDENYITRRVSRGECKLHISTEGPQYWFEEVWAGLKLMAMMMCQPGFFVLALYLAWIYAQVVLVIILLGSLLSRNYKWQPRFVGAGVMSIAIGAFLALPLTKARIFSRDRKNSFRTDSMTFQKQVTWSSHLVRRAVFTIMLPLVGLAYTISSAGRPRPFMVPIAFSGALGFFSILAIAECHGLIMETFDTCDLQPGVNTRHRLESMAVQDRRRRTNYTSFPRVAAGIFASQTLAFIGGAVATEVGGIMTRRLGAQTSTGVTAGILLFLTLLLTMALLRFREVQVIPNHTFGTRRDTAAWEEFGQLEKMGRGSDWKAVVIGNPSGKMRRMSVLELGSLSRWTEIRKLNFLLKGPRLGEARSGKEPRTWRDGW</sequence>
<evidence type="ECO:0000256" key="5">
    <source>
        <dbReference type="SAM" id="MobiDB-lite"/>
    </source>
</evidence>
<evidence type="ECO:0000256" key="1">
    <source>
        <dbReference type="ARBA" id="ARBA00001311"/>
    </source>
</evidence>
<accession>A0A163AAR1</accession>
<feature type="compositionally biased region" description="Low complexity" evidence="5">
    <location>
        <begin position="873"/>
        <end position="884"/>
    </location>
</feature>
<feature type="transmembrane region" description="Helical" evidence="6">
    <location>
        <begin position="1512"/>
        <end position="1531"/>
    </location>
</feature>
<evidence type="ECO:0000256" key="6">
    <source>
        <dbReference type="SAM" id="Phobius"/>
    </source>
</evidence>
<evidence type="ECO:0000256" key="3">
    <source>
        <dbReference type="ARBA" id="ARBA00012922"/>
    </source>
</evidence>
<evidence type="ECO:0000256" key="4">
    <source>
        <dbReference type="ARBA" id="ARBA00022801"/>
    </source>
</evidence>
<dbReference type="SUPFAM" id="SSF75304">
    <property type="entry name" value="Amidase signature (AS) enzymes"/>
    <property type="match status" value="1"/>
</dbReference>
<dbReference type="InterPro" id="IPR036928">
    <property type="entry name" value="AS_sf"/>
</dbReference>
<feature type="transmembrane region" description="Helical" evidence="6">
    <location>
        <begin position="1216"/>
        <end position="1235"/>
    </location>
</feature>
<dbReference type="EC" id="3.5.1.4" evidence="3"/>
<dbReference type="STRING" id="5454.A0A163AAR1"/>
<feature type="compositionally biased region" description="Basic residues" evidence="5">
    <location>
        <begin position="929"/>
        <end position="949"/>
    </location>
</feature>
<keyword evidence="4" id="KW-0378">Hydrolase</keyword>
<feature type="region of interest" description="Disordered" evidence="5">
    <location>
        <begin position="546"/>
        <end position="565"/>
    </location>
</feature>
<dbReference type="EMBL" id="JYNV01000257">
    <property type="protein sequence ID" value="KZM21084.1"/>
    <property type="molecule type" value="Genomic_DNA"/>
</dbReference>
<dbReference type="PROSITE" id="PS00571">
    <property type="entry name" value="AMIDASES"/>
    <property type="match status" value="1"/>
</dbReference>
<comment type="similarity">
    <text evidence="2">Belongs to the amidase family.</text>
</comment>
<evidence type="ECO:0000259" key="7">
    <source>
        <dbReference type="Pfam" id="PF01425"/>
    </source>
</evidence>
<keyword evidence="9" id="KW-1185">Reference proteome</keyword>
<protein>
    <recommendedName>
        <fullName evidence="3">amidase</fullName>
        <ecNumber evidence="3">3.5.1.4</ecNumber>
    </recommendedName>
</protein>
<feature type="region of interest" description="Disordered" evidence="5">
    <location>
        <begin position="697"/>
        <end position="730"/>
    </location>
</feature>
<feature type="transmembrane region" description="Helical" evidence="6">
    <location>
        <begin position="1030"/>
        <end position="1051"/>
    </location>
</feature>
<gene>
    <name evidence="8" type="ORF">ST47_g7774</name>
</gene>
<evidence type="ECO:0000313" key="8">
    <source>
        <dbReference type="EMBL" id="KZM21084.1"/>
    </source>
</evidence>
<feature type="transmembrane region" description="Helical" evidence="6">
    <location>
        <begin position="1472"/>
        <end position="1492"/>
    </location>
</feature>
<dbReference type="PANTHER" id="PTHR46072:SF11">
    <property type="entry name" value="AMIDASE-RELATED"/>
    <property type="match status" value="1"/>
</dbReference>
<feature type="transmembrane region" description="Helical" evidence="6">
    <location>
        <begin position="1298"/>
        <end position="1322"/>
    </location>
</feature>
<feature type="transmembrane region" description="Helical" evidence="6">
    <location>
        <begin position="1383"/>
        <end position="1405"/>
    </location>
</feature>
<feature type="transmembrane region" description="Helical" evidence="6">
    <location>
        <begin position="1072"/>
        <end position="1091"/>
    </location>
</feature>
<keyword evidence="6" id="KW-0472">Membrane</keyword>
<feature type="transmembrane region" description="Helical" evidence="6">
    <location>
        <begin position="1185"/>
        <end position="1210"/>
    </location>
</feature>
<feature type="transmembrane region" description="Helical" evidence="6">
    <location>
        <begin position="1097"/>
        <end position="1118"/>
    </location>
</feature>
<feature type="region of interest" description="Disordered" evidence="5">
    <location>
        <begin position="928"/>
        <end position="986"/>
    </location>
</feature>
<feature type="transmembrane region" description="Helical" evidence="6">
    <location>
        <begin position="1411"/>
        <end position="1430"/>
    </location>
</feature>
<evidence type="ECO:0000313" key="9">
    <source>
        <dbReference type="Proteomes" id="UP000076837"/>
    </source>
</evidence>
<comment type="caution">
    <text evidence="8">The sequence shown here is derived from an EMBL/GenBank/DDBJ whole genome shotgun (WGS) entry which is preliminary data.</text>
</comment>
<feature type="region of interest" description="Disordered" evidence="5">
    <location>
        <begin position="873"/>
        <end position="915"/>
    </location>
</feature>
<name>A0A163AAR1_DIDRA</name>
<dbReference type="Pfam" id="PF01425">
    <property type="entry name" value="Amidase"/>
    <property type="match status" value="1"/>
</dbReference>
<dbReference type="Proteomes" id="UP000076837">
    <property type="component" value="Unassembled WGS sequence"/>
</dbReference>
<dbReference type="InterPro" id="IPR023631">
    <property type="entry name" value="Amidase_dom"/>
</dbReference>
<feature type="domain" description="Amidase" evidence="7">
    <location>
        <begin position="79"/>
        <end position="487"/>
    </location>
</feature>
<dbReference type="InterPro" id="IPR020556">
    <property type="entry name" value="Amidase_CS"/>
</dbReference>
<dbReference type="GO" id="GO:0004040">
    <property type="term" value="F:amidase activity"/>
    <property type="evidence" value="ECO:0007669"/>
    <property type="project" value="UniProtKB-EC"/>
</dbReference>